<evidence type="ECO:0000256" key="1">
    <source>
        <dbReference type="ARBA" id="ARBA00008791"/>
    </source>
</evidence>
<evidence type="ECO:0000259" key="4">
    <source>
        <dbReference type="Pfam" id="PF00582"/>
    </source>
</evidence>
<proteinExistence type="inferred from homology"/>
<dbReference type="InterPro" id="IPR006015">
    <property type="entry name" value="Universal_stress_UspA"/>
</dbReference>
<dbReference type="Pfam" id="PF00582">
    <property type="entry name" value="Usp"/>
    <property type="match status" value="2"/>
</dbReference>
<feature type="domain" description="UspA" evidence="4">
    <location>
        <begin position="168"/>
        <end position="301"/>
    </location>
</feature>
<dbReference type="EMBL" id="AP022570">
    <property type="protein sequence ID" value="BBX51147.1"/>
    <property type="molecule type" value="Genomic_DNA"/>
</dbReference>
<gene>
    <name evidence="5" type="ORF">MPOR_21730</name>
</gene>
<evidence type="ECO:0000313" key="5">
    <source>
        <dbReference type="EMBL" id="BBX51147.1"/>
    </source>
</evidence>
<sequence>MAPDTTSSATKLSARHGILVGVDGSDESLAAVAWAAQEAVLRGSAITLMHVISPMVVTWPIESLEYGYAEWQDTNAQLVIERAQKALHAALGDAEPPRVRAHISHDGIVPELAAASADSSLLVVGNRGLGPIGGAVLGSVSRSLLQHAHCPVAVIKAGPARGREDGARPVLLGVDGSPASETATAFAFDAASRRGVPLVALHAWCDLGVFGTLGADWAAHEDQGHEILAERLAGWQETYPDVEVRRQLVCDRPARWLIDESKNAQLVVVGSRGRGGIAGMLLGSVSTAVVEFSPTPVVVVRGAPEA</sequence>
<dbReference type="PANTHER" id="PTHR46268">
    <property type="entry name" value="STRESS RESPONSE PROTEIN NHAX"/>
    <property type="match status" value="1"/>
</dbReference>
<accession>A0A6N4VBS5</accession>
<evidence type="ECO:0000256" key="2">
    <source>
        <dbReference type="ARBA" id="ARBA00022741"/>
    </source>
</evidence>
<reference evidence="5 6" key="1">
    <citation type="journal article" date="2019" name="Emerg. Microbes Infect.">
        <title>Comprehensive subspecies identification of 175 nontuberculous mycobacteria species based on 7547 genomic profiles.</title>
        <authorList>
            <person name="Matsumoto Y."/>
            <person name="Kinjo T."/>
            <person name="Motooka D."/>
            <person name="Nabeya D."/>
            <person name="Jung N."/>
            <person name="Uechi K."/>
            <person name="Horii T."/>
            <person name="Iida T."/>
            <person name="Fujita J."/>
            <person name="Nakamura S."/>
        </authorList>
    </citation>
    <scope>NUCLEOTIDE SEQUENCE [LARGE SCALE GENOMIC DNA]</scope>
    <source>
        <strain evidence="5 6">JCM 12603</strain>
    </source>
</reference>
<organism evidence="5 6">
    <name type="scientific">Mycolicibacterium poriferae</name>
    <dbReference type="NCBI Taxonomy" id="39694"/>
    <lineage>
        <taxon>Bacteria</taxon>
        <taxon>Bacillati</taxon>
        <taxon>Actinomycetota</taxon>
        <taxon>Actinomycetes</taxon>
        <taxon>Mycobacteriales</taxon>
        <taxon>Mycobacteriaceae</taxon>
        <taxon>Mycolicibacterium</taxon>
    </lineage>
</organism>
<dbReference type="SUPFAM" id="SSF52402">
    <property type="entry name" value="Adenine nucleotide alpha hydrolases-like"/>
    <property type="match status" value="2"/>
</dbReference>
<keyword evidence="6" id="KW-1185">Reference proteome</keyword>
<protein>
    <submittedName>
        <fullName evidence="5">Universal stress protein</fullName>
    </submittedName>
</protein>
<dbReference type="KEGG" id="mpof:MPOR_21730"/>
<dbReference type="Gene3D" id="3.40.50.620">
    <property type="entry name" value="HUPs"/>
    <property type="match status" value="2"/>
</dbReference>
<evidence type="ECO:0000313" key="6">
    <source>
        <dbReference type="Proteomes" id="UP000466785"/>
    </source>
</evidence>
<dbReference type="PRINTS" id="PR01438">
    <property type="entry name" value="UNVRSLSTRESS"/>
</dbReference>
<keyword evidence="2" id="KW-0547">Nucleotide-binding</keyword>
<evidence type="ECO:0000256" key="3">
    <source>
        <dbReference type="ARBA" id="ARBA00022840"/>
    </source>
</evidence>
<comment type="similarity">
    <text evidence="1">Belongs to the universal stress protein A family.</text>
</comment>
<dbReference type="PANTHER" id="PTHR46268:SF27">
    <property type="entry name" value="UNIVERSAL STRESS PROTEIN RV2623"/>
    <property type="match status" value="1"/>
</dbReference>
<keyword evidence="3" id="KW-0067">ATP-binding</keyword>
<dbReference type="GO" id="GO:0005524">
    <property type="term" value="F:ATP binding"/>
    <property type="evidence" value="ECO:0007669"/>
    <property type="project" value="UniProtKB-KW"/>
</dbReference>
<dbReference type="AlphaFoldDB" id="A0A6N4VBS5"/>
<dbReference type="RefSeq" id="WP_163673627.1">
    <property type="nucleotide sequence ID" value="NZ_AP022570.1"/>
</dbReference>
<dbReference type="InterPro" id="IPR014729">
    <property type="entry name" value="Rossmann-like_a/b/a_fold"/>
</dbReference>
<dbReference type="Proteomes" id="UP000466785">
    <property type="component" value="Chromosome"/>
</dbReference>
<name>A0A6N4VBS5_9MYCO</name>
<feature type="domain" description="UspA" evidence="4">
    <location>
        <begin position="18"/>
        <end position="156"/>
    </location>
</feature>
<dbReference type="InterPro" id="IPR006016">
    <property type="entry name" value="UspA"/>
</dbReference>